<dbReference type="Proteomes" id="UP000076925">
    <property type="component" value="Unassembled WGS sequence"/>
</dbReference>
<comment type="caution">
    <text evidence="1">The sequence shown here is derived from an EMBL/GenBank/DDBJ whole genome shotgun (WGS) entry which is preliminary data.</text>
</comment>
<protein>
    <submittedName>
        <fullName evidence="1">Uncharacterized protein</fullName>
    </submittedName>
</protein>
<keyword evidence="2" id="KW-1185">Reference proteome</keyword>
<organism evidence="1 2">
    <name type="scientific">Scytonema hofmannii PCC 7110</name>
    <dbReference type="NCBI Taxonomy" id="128403"/>
    <lineage>
        <taxon>Bacteria</taxon>
        <taxon>Bacillati</taxon>
        <taxon>Cyanobacteriota</taxon>
        <taxon>Cyanophyceae</taxon>
        <taxon>Nostocales</taxon>
        <taxon>Scytonemataceae</taxon>
        <taxon>Scytonema</taxon>
    </lineage>
</organism>
<proteinExistence type="predicted"/>
<dbReference type="OrthoDB" id="488877at2"/>
<evidence type="ECO:0000313" key="2">
    <source>
        <dbReference type="Proteomes" id="UP000076925"/>
    </source>
</evidence>
<dbReference type="AlphaFoldDB" id="A0A139XET9"/>
<name>A0A139XET9_9CYAN</name>
<accession>A0A139XET9</accession>
<sequence length="83" mass="9471">MTTKAEIFQGIASELTIFPNLEEKKNFLFILGALSARIISLRKAAEIMELDTEVLLKLLEIAGIEFSYLLPEDVEIERNWSNK</sequence>
<reference evidence="1 2" key="1">
    <citation type="journal article" date="2013" name="Genome Biol. Evol.">
        <title>Genomes of Stigonematalean cyanobacteria (subsection V) and the evolution of oxygenic photosynthesis from prokaryotes to plastids.</title>
        <authorList>
            <person name="Dagan T."/>
            <person name="Roettger M."/>
            <person name="Stucken K."/>
            <person name="Landan G."/>
            <person name="Koch R."/>
            <person name="Major P."/>
            <person name="Gould S.B."/>
            <person name="Goremykin V.V."/>
            <person name="Rippka R."/>
            <person name="Tandeau de Marsac N."/>
            <person name="Gugger M."/>
            <person name="Lockhart P.J."/>
            <person name="Allen J.F."/>
            <person name="Brune I."/>
            <person name="Maus I."/>
            <person name="Puhler A."/>
            <person name="Martin W.F."/>
        </authorList>
    </citation>
    <scope>NUCLEOTIDE SEQUENCE [LARGE SCALE GENOMIC DNA]</scope>
    <source>
        <strain evidence="1 2">PCC 7110</strain>
    </source>
</reference>
<gene>
    <name evidence="1" type="ORF">WA1_14015</name>
</gene>
<evidence type="ECO:0000313" key="1">
    <source>
        <dbReference type="EMBL" id="KYC43207.1"/>
    </source>
</evidence>
<dbReference type="RefSeq" id="WP_017747734.1">
    <property type="nucleotide sequence ID" value="NZ_KQ976354.1"/>
</dbReference>
<dbReference type="EMBL" id="ANNX02000016">
    <property type="protein sequence ID" value="KYC43207.1"/>
    <property type="molecule type" value="Genomic_DNA"/>
</dbReference>